<dbReference type="HOGENOM" id="CLU_046245_1_0_9"/>
<dbReference type="KEGG" id="sgy:Sgly_1610"/>
<accession>F0SY73</accession>
<reference evidence="1 2" key="1">
    <citation type="journal article" date="2011" name="Stand. Genomic Sci.">
        <title>Complete genome sequence of Syntrophobotulus glycolicus type strain (FlGlyR).</title>
        <authorList>
            <person name="Han C."/>
            <person name="Mwirichia R."/>
            <person name="Chertkov O."/>
            <person name="Held B."/>
            <person name="Lapidus A."/>
            <person name="Nolan M."/>
            <person name="Lucas S."/>
            <person name="Hammon N."/>
            <person name="Deshpande S."/>
            <person name="Cheng J.F."/>
            <person name="Tapia R."/>
            <person name="Goodwin L."/>
            <person name="Pitluck S."/>
            <person name="Huntemann M."/>
            <person name="Liolios K."/>
            <person name="Ivanova N."/>
            <person name="Pagani I."/>
            <person name="Mavromatis K."/>
            <person name="Ovchinikova G."/>
            <person name="Pati A."/>
            <person name="Chen A."/>
            <person name="Palaniappan K."/>
            <person name="Land M."/>
            <person name="Hauser L."/>
            <person name="Brambilla E.M."/>
            <person name="Rohde M."/>
            <person name="Spring S."/>
            <person name="Sikorski J."/>
            <person name="Goker M."/>
            <person name="Woyke T."/>
            <person name="Bristow J."/>
            <person name="Eisen J.A."/>
            <person name="Markowitz V."/>
            <person name="Hugenholtz P."/>
            <person name="Kyrpides N.C."/>
            <person name="Klenk H.P."/>
            <person name="Detter J.C."/>
        </authorList>
    </citation>
    <scope>NUCLEOTIDE SEQUENCE [LARGE SCALE GENOMIC DNA]</scope>
    <source>
        <strain evidence="2">DSM 8271 / FlGlyR</strain>
    </source>
</reference>
<evidence type="ECO:0000313" key="2">
    <source>
        <dbReference type="Proteomes" id="UP000007488"/>
    </source>
</evidence>
<gene>
    <name evidence="1" type="ordered locus">Sgly_1610</name>
</gene>
<dbReference type="Proteomes" id="UP000007488">
    <property type="component" value="Chromosome"/>
</dbReference>
<organism evidence="1 2">
    <name type="scientific">Syntrophobotulus glycolicus (strain DSM 8271 / FlGlyR)</name>
    <dbReference type="NCBI Taxonomy" id="645991"/>
    <lineage>
        <taxon>Bacteria</taxon>
        <taxon>Bacillati</taxon>
        <taxon>Bacillota</taxon>
        <taxon>Clostridia</taxon>
        <taxon>Eubacteriales</taxon>
        <taxon>Desulfitobacteriaceae</taxon>
        <taxon>Syntrophobotulus</taxon>
    </lineage>
</organism>
<reference evidence="2" key="2">
    <citation type="submission" date="2011-02" db="EMBL/GenBank/DDBJ databases">
        <title>The complete genome of Syntrophobotulus glycolicus DSM 8271.</title>
        <authorList>
            <person name="Lucas S."/>
            <person name="Copeland A."/>
            <person name="Lapidus A."/>
            <person name="Bruce D."/>
            <person name="Goodwin L."/>
            <person name="Pitluck S."/>
            <person name="Kyrpides N."/>
            <person name="Mavromatis K."/>
            <person name="Pagani I."/>
            <person name="Ivanova N."/>
            <person name="Mikhailova N."/>
            <person name="Chertkov O."/>
            <person name="Held B."/>
            <person name="Detter J.C."/>
            <person name="Tapia R."/>
            <person name="Han C."/>
            <person name="Land M."/>
            <person name="Hauser L."/>
            <person name="Markowitz V."/>
            <person name="Cheng J.-F."/>
            <person name="Hugenholtz P."/>
            <person name="Woyke T."/>
            <person name="Wu D."/>
            <person name="Spring S."/>
            <person name="Schroeder M."/>
            <person name="Brambilla E."/>
            <person name="Klenk H.-P."/>
            <person name="Eisen J.A."/>
        </authorList>
    </citation>
    <scope>NUCLEOTIDE SEQUENCE [LARGE SCALE GENOMIC DNA]</scope>
    <source>
        <strain evidence="2">DSM 8271 / FlGlyR</strain>
    </source>
</reference>
<dbReference type="EMBL" id="CP002547">
    <property type="protein sequence ID" value="ADY55908.1"/>
    <property type="molecule type" value="Genomic_DNA"/>
</dbReference>
<dbReference type="Pfam" id="PF14907">
    <property type="entry name" value="NTP_transf_5"/>
    <property type="match status" value="1"/>
</dbReference>
<dbReference type="InterPro" id="IPR039498">
    <property type="entry name" value="NTP_transf_5"/>
</dbReference>
<proteinExistence type="predicted"/>
<keyword evidence="2" id="KW-1185">Reference proteome</keyword>
<name>F0SY73_SYNGF</name>
<dbReference type="Gene3D" id="3.30.460.40">
    <property type="match status" value="1"/>
</dbReference>
<dbReference type="OrthoDB" id="9773927at2"/>
<sequence length="387" mass="45294">MNTIQIKLLNLINSAVNGQKIKSDLFHNVNQSELLNLAMEQKVSAYLYTLVGKKFDVGLLDEKIKEEWKKSTVMIAVQQLSMFAQINNIIGLFKAKGTPAIALKGIVLKQLYPQPELRSMCDLDLLVKIEDIPKAIELMKSFGYQIPPGFDVNDPGHMHIEMYKLGYITVELHKTLWNPRYMKKRNNPFPLERIWDNVRVIEIGGIQLTALSLEDEYINMVIHLATHLIYSGCNLRQLCDFVLFFNTYYDNLDFHYIDSTITSIELFKFYQYLLLTCHLFFGLEISLNSNLDDNLPEMLMNDIFTSMNKTTDTESWLKLTGRYPFYRNNQLFFPFVFMIEIGRQWIKYRKNLLRSIYCAKESFKKFNARAKLLKNIGLHVKINKKFK</sequence>
<evidence type="ECO:0000313" key="1">
    <source>
        <dbReference type="EMBL" id="ADY55908.1"/>
    </source>
</evidence>
<dbReference type="STRING" id="645991.Sgly_1610"/>
<dbReference type="eggNOG" id="COG2244">
    <property type="taxonomic scope" value="Bacteria"/>
</dbReference>
<protein>
    <recommendedName>
        <fullName evidence="3">Nucleotidyltransferase family protein</fullName>
    </recommendedName>
</protein>
<evidence type="ECO:0008006" key="3">
    <source>
        <dbReference type="Google" id="ProtNLM"/>
    </source>
</evidence>
<dbReference type="AlphaFoldDB" id="F0SY73"/>